<feature type="active site" evidence="12">
    <location>
        <position position="89"/>
    </location>
</feature>
<keyword evidence="5 11" id="KW-0808">Transferase</keyword>
<dbReference type="SMART" id="SM00827">
    <property type="entry name" value="PKS_AT"/>
    <property type="match status" value="1"/>
</dbReference>
<evidence type="ECO:0000256" key="11">
    <source>
        <dbReference type="PIRNR" id="PIRNR000446"/>
    </source>
</evidence>
<dbReference type="RefSeq" id="WP_017000115.1">
    <property type="nucleotide sequence ID" value="NZ_CP118848.1"/>
</dbReference>
<reference evidence="14 16" key="1">
    <citation type="submission" date="2021-06" db="EMBL/GenBank/DDBJ databases">
        <title>Staphylococcus lentus K169 genome sequencing.</title>
        <authorList>
            <person name="Sundareshan S."/>
            <person name="Akhila D.S."/>
            <person name="Prachi D."/>
            <person name="Sivakumar R."/>
            <person name="Rajendhran J."/>
            <person name="Isloor S."/>
            <person name="Hegde N.R."/>
        </authorList>
    </citation>
    <scope>NUCLEOTIDE SEQUENCE [LARGE SCALE GENOMIC DNA]</scope>
    <source>
        <strain evidence="14 16">K169</strain>
    </source>
</reference>
<evidence type="ECO:0000256" key="10">
    <source>
        <dbReference type="ARBA" id="ARBA00048462"/>
    </source>
</evidence>
<evidence type="ECO:0000313" key="15">
    <source>
        <dbReference type="EMBL" id="WHI61180.1"/>
    </source>
</evidence>
<dbReference type="PANTHER" id="PTHR42681">
    <property type="entry name" value="MALONYL-COA-ACYL CARRIER PROTEIN TRANSACYLASE, MITOCHONDRIAL"/>
    <property type="match status" value="1"/>
</dbReference>
<sequence length="306" mass="33753">MSKIAIMFPGQGSQKVGMAEDLYQTDINATSILDRANESLSFDLLDVMFKDSEGILGLTEYTQPALLTHSTALMNTLKDINYDYALGHSLGEYSALVSEGVLKFEDAVQIVHKRGLLMSEAFPQGVGSMAAVLGLNIEEVREICEKLSTEDEIIEPANINCPGQIVVSGHTTLIEKLVSEGKSLGAKRVMPLKVSGPFHSSMMKTIAADFKAYIDQFEWHDAEHPIVQNVHAKPETDHNVIKENMVKQLFSPVEYSQSIEYLIADGVDHFIEIGPNKVLSGLVKKISRDVKITSIQTIDDVKGWNE</sequence>
<comment type="pathway">
    <text evidence="1">Lipid metabolism; fatty acid biosynthesis.</text>
</comment>
<proteinExistence type="inferred from homology"/>
<dbReference type="NCBIfam" id="TIGR00128">
    <property type="entry name" value="fabD"/>
    <property type="match status" value="1"/>
</dbReference>
<evidence type="ECO:0000256" key="2">
    <source>
        <dbReference type="ARBA" id="ARBA00013258"/>
    </source>
</evidence>
<dbReference type="SUPFAM" id="SSF52151">
    <property type="entry name" value="FabD/lysophospholipase-like"/>
    <property type="match status" value="1"/>
</dbReference>
<keyword evidence="16" id="KW-1185">Reference proteome</keyword>
<gene>
    <name evidence="15" type="primary">fabD</name>
    <name evidence="14" type="ORF">KQ656_11560</name>
    <name evidence="15" type="ORF">PYH69_06000</name>
</gene>
<comment type="catalytic activity">
    <reaction evidence="10 11">
        <text>holo-[ACP] + malonyl-CoA = malonyl-[ACP] + CoA</text>
        <dbReference type="Rhea" id="RHEA:41792"/>
        <dbReference type="Rhea" id="RHEA-COMP:9623"/>
        <dbReference type="Rhea" id="RHEA-COMP:9685"/>
        <dbReference type="ChEBI" id="CHEBI:57287"/>
        <dbReference type="ChEBI" id="CHEBI:57384"/>
        <dbReference type="ChEBI" id="CHEBI:64479"/>
        <dbReference type="ChEBI" id="CHEBI:78449"/>
        <dbReference type="EC" id="2.3.1.39"/>
    </reaction>
</comment>
<feature type="active site" evidence="12">
    <location>
        <position position="199"/>
    </location>
</feature>
<dbReference type="GO" id="GO:0004314">
    <property type="term" value="F:[acyl-carrier-protein] S-malonyltransferase activity"/>
    <property type="evidence" value="ECO:0007669"/>
    <property type="project" value="UniProtKB-EC"/>
</dbReference>
<keyword evidence="9 11" id="KW-0012">Acyltransferase</keyword>
<keyword evidence="8" id="KW-0275">Fatty acid biosynthesis</keyword>
<dbReference type="InterPro" id="IPR004410">
    <property type="entry name" value="Malonyl_CoA-ACP_transAc_FabD"/>
</dbReference>
<evidence type="ECO:0000256" key="3">
    <source>
        <dbReference type="ARBA" id="ARBA00018953"/>
    </source>
</evidence>
<keyword evidence="6" id="KW-0276">Fatty acid metabolism</keyword>
<dbReference type="EC" id="2.3.1.39" evidence="2 11"/>
<comment type="similarity">
    <text evidence="11">Belongs to the fabD family.</text>
</comment>
<reference evidence="15" key="2">
    <citation type="journal article" date="2023" name="Antibiotics">
        <title>Prevalence and Molecular Characterization of Methicillin-Resistant Staphylococci (MRS) and Mammaliicocci (MRM) in Dromedary Camels from Algeria: First Detection of SCCmec-mecC Hybrid in Methicillin-Resistant Mammaliicoccus lentus.</title>
        <authorList>
            <person name="Belhout C."/>
            <person name="Boyen F."/>
            <person name="Vereecke N."/>
            <person name="Theuns S."/>
            <person name="Taibi N."/>
            <person name="Stegger M."/>
            <person name="de la Fe-Rodriguez P.Y."/>
            <person name="Bouayad L."/>
            <person name="Elgroud R."/>
            <person name="Butaye P."/>
        </authorList>
    </citation>
    <scope>NUCLEOTIDE SEQUENCE</scope>
    <source>
        <strain evidence="15">7048</strain>
    </source>
</reference>
<dbReference type="InterPro" id="IPR014043">
    <property type="entry name" value="Acyl_transferase_dom"/>
</dbReference>
<evidence type="ECO:0000313" key="14">
    <source>
        <dbReference type="EMBL" id="MBU6114603.1"/>
    </source>
</evidence>
<dbReference type="Proteomes" id="UP001223261">
    <property type="component" value="Chromosome"/>
</dbReference>
<evidence type="ECO:0000313" key="17">
    <source>
        <dbReference type="Proteomes" id="UP001223261"/>
    </source>
</evidence>
<dbReference type="EMBL" id="CP118848">
    <property type="protein sequence ID" value="WHI61180.1"/>
    <property type="molecule type" value="Genomic_DNA"/>
</dbReference>
<dbReference type="InterPro" id="IPR016035">
    <property type="entry name" value="Acyl_Trfase/lysoPLipase"/>
</dbReference>
<name>A0AAX3W8W0_MAMLE</name>
<organism evidence="15 17">
    <name type="scientific">Mammaliicoccus lentus</name>
    <name type="common">Staphylococcus lentus</name>
    <dbReference type="NCBI Taxonomy" id="42858"/>
    <lineage>
        <taxon>Bacteria</taxon>
        <taxon>Bacillati</taxon>
        <taxon>Bacillota</taxon>
        <taxon>Bacilli</taxon>
        <taxon>Bacillales</taxon>
        <taxon>Staphylococcaceae</taxon>
        <taxon>Mammaliicoccus</taxon>
    </lineage>
</organism>
<dbReference type="PANTHER" id="PTHR42681:SF1">
    <property type="entry name" value="MALONYL-COA-ACYL CARRIER PROTEIN TRANSACYLASE, MITOCHONDRIAL"/>
    <property type="match status" value="1"/>
</dbReference>
<dbReference type="InterPro" id="IPR001227">
    <property type="entry name" value="Ac_transferase_dom_sf"/>
</dbReference>
<evidence type="ECO:0000256" key="7">
    <source>
        <dbReference type="ARBA" id="ARBA00023098"/>
    </source>
</evidence>
<dbReference type="EMBL" id="JAHLZN010000029">
    <property type="protein sequence ID" value="MBU6114603.1"/>
    <property type="molecule type" value="Genomic_DNA"/>
</dbReference>
<dbReference type="Proteomes" id="UP000770161">
    <property type="component" value="Unassembled WGS sequence"/>
</dbReference>
<evidence type="ECO:0000256" key="8">
    <source>
        <dbReference type="ARBA" id="ARBA00023160"/>
    </source>
</evidence>
<evidence type="ECO:0000256" key="4">
    <source>
        <dbReference type="ARBA" id="ARBA00022516"/>
    </source>
</evidence>
<keyword evidence="4" id="KW-0444">Lipid biosynthesis</keyword>
<evidence type="ECO:0000256" key="9">
    <source>
        <dbReference type="ARBA" id="ARBA00023315"/>
    </source>
</evidence>
<dbReference type="SUPFAM" id="SSF55048">
    <property type="entry name" value="Probable ACP-binding domain of malonyl-CoA ACP transacylase"/>
    <property type="match status" value="1"/>
</dbReference>
<dbReference type="InterPro" id="IPR050858">
    <property type="entry name" value="Mal-CoA-ACP_Trans/PKS_FabD"/>
</dbReference>
<dbReference type="FunFam" id="3.30.70.250:FF:000001">
    <property type="entry name" value="Malonyl CoA-acyl carrier protein transacylase"/>
    <property type="match status" value="1"/>
</dbReference>
<evidence type="ECO:0000259" key="13">
    <source>
        <dbReference type="SMART" id="SM00827"/>
    </source>
</evidence>
<dbReference type="AlphaFoldDB" id="A0AAX3W8W0"/>
<evidence type="ECO:0000256" key="6">
    <source>
        <dbReference type="ARBA" id="ARBA00022832"/>
    </source>
</evidence>
<dbReference type="Pfam" id="PF00698">
    <property type="entry name" value="Acyl_transf_1"/>
    <property type="match status" value="1"/>
</dbReference>
<dbReference type="InterPro" id="IPR024925">
    <property type="entry name" value="Malonyl_CoA-ACP_transAc"/>
</dbReference>
<dbReference type="PIRSF" id="PIRSF000446">
    <property type="entry name" value="Mct"/>
    <property type="match status" value="1"/>
</dbReference>
<dbReference type="InterPro" id="IPR016036">
    <property type="entry name" value="Malonyl_transacylase_ACP-bd"/>
</dbReference>
<dbReference type="Gene3D" id="3.40.366.10">
    <property type="entry name" value="Malonyl-Coenzyme A Acyl Carrier Protein, domain 2"/>
    <property type="match status" value="1"/>
</dbReference>
<evidence type="ECO:0000256" key="1">
    <source>
        <dbReference type="ARBA" id="ARBA00005194"/>
    </source>
</evidence>
<evidence type="ECO:0000256" key="5">
    <source>
        <dbReference type="ARBA" id="ARBA00022679"/>
    </source>
</evidence>
<evidence type="ECO:0000313" key="16">
    <source>
        <dbReference type="Proteomes" id="UP000770161"/>
    </source>
</evidence>
<dbReference type="GO" id="GO:0005829">
    <property type="term" value="C:cytosol"/>
    <property type="evidence" value="ECO:0007669"/>
    <property type="project" value="TreeGrafter"/>
</dbReference>
<accession>A0AAX3W8W0</accession>
<keyword evidence="7" id="KW-0443">Lipid metabolism</keyword>
<dbReference type="GO" id="GO:0006633">
    <property type="term" value="P:fatty acid biosynthetic process"/>
    <property type="evidence" value="ECO:0007669"/>
    <property type="project" value="UniProtKB-KW"/>
</dbReference>
<dbReference type="Gene3D" id="3.30.70.250">
    <property type="entry name" value="Malonyl-CoA ACP transacylase, ACP-binding"/>
    <property type="match status" value="1"/>
</dbReference>
<evidence type="ECO:0000256" key="12">
    <source>
        <dbReference type="PIRSR" id="PIRSR000446-1"/>
    </source>
</evidence>
<feature type="domain" description="Malonyl-CoA:ACP transacylase (MAT)" evidence="13">
    <location>
        <begin position="7"/>
        <end position="304"/>
    </location>
</feature>
<protein>
    <recommendedName>
        <fullName evidence="3 11">Malonyl CoA-acyl carrier protein transacylase</fullName>
        <ecNumber evidence="2 11">2.3.1.39</ecNumber>
    </recommendedName>
</protein>